<dbReference type="InterPro" id="IPR003012">
    <property type="entry name" value="Tet_transcr_reg_TetR"/>
</dbReference>
<dbReference type="PRINTS" id="PR00400">
    <property type="entry name" value="TETREPRESSOR"/>
</dbReference>
<accession>A0ABY8QTD5</accession>
<keyword evidence="6" id="KW-1185">Reference proteome</keyword>
<keyword evidence="1" id="KW-0678">Repressor</keyword>
<dbReference type="InterPro" id="IPR004111">
    <property type="entry name" value="Repressor_TetR_C"/>
</dbReference>
<dbReference type="Gene3D" id="1.10.357.10">
    <property type="entry name" value="Tetracycline Repressor, domain 2"/>
    <property type="match status" value="1"/>
</dbReference>
<sequence>MARPRQPILSVERIAGAALKIVDRSGEFTIPGLAAELGVSPSSLYNHVSGRDEIVELMRGVASEGIHMPEDTSDWRAAVVEICWQYRNSYARHPRLIPLLTAYPVSHPSTTRMYNRLADVLAGLGLTPADVLKVITTLDSFVLGSALDVAAPEVVWNPGSQASPALAAALETPPPSTEKRAREAFGFGLDLVMDGLWQYVQTARIAAGAGLP</sequence>
<dbReference type="InterPro" id="IPR009057">
    <property type="entry name" value="Homeodomain-like_sf"/>
</dbReference>
<dbReference type="EMBL" id="CP090958">
    <property type="protein sequence ID" value="WGW12287.1"/>
    <property type="molecule type" value="Genomic_DNA"/>
</dbReference>
<protein>
    <submittedName>
        <fullName evidence="5">TetR/AcrR family transcriptional regulator</fullName>
    </submittedName>
</protein>
<evidence type="ECO:0000256" key="2">
    <source>
        <dbReference type="ARBA" id="ARBA00023015"/>
    </source>
</evidence>
<dbReference type="SUPFAM" id="SSF46689">
    <property type="entry name" value="Homeodomain-like"/>
    <property type="match status" value="1"/>
</dbReference>
<gene>
    <name evidence="5" type="ORF">LWF01_00540</name>
</gene>
<evidence type="ECO:0000256" key="3">
    <source>
        <dbReference type="ARBA" id="ARBA00023163"/>
    </source>
</evidence>
<dbReference type="Proteomes" id="UP001209083">
    <property type="component" value="Chromosome"/>
</dbReference>
<keyword evidence="2" id="KW-0805">Transcription regulation</keyword>
<reference evidence="5 6" key="1">
    <citation type="submission" date="2023-05" db="EMBL/GenBank/DDBJ databases">
        <title>Lithophilousrod everest ZFBP1038 complete genpme.</title>
        <authorList>
            <person name="Tian M."/>
        </authorList>
    </citation>
    <scope>NUCLEOTIDE SEQUENCE [LARGE SCALE GENOMIC DNA]</scope>
    <source>
        <strain evidence="5 6">ZFBP1038</strain>
    </source>
</reference>
<dbReference type="InterPro" id="IPR036271">
    <property type="entry name" value="Tet_transcr_reg_TetR-rel_C_sf"/>
</dbReference>
<evidence type="ECO:0000256" key="1">
    <source>
        <dbReference type="ARBA" id="ARBA00022491"/>
    </source>
</evidence>
<keyword evidence="3" id="KW-0804">Transcription</keyword>
<organism evidence="5 6">
    <name type="scientific">Saxibacter everestensis</name>
    <dbReference type="NCBI Taxonomy" id="2909229"/>
    <lineage>
        <taxon>Bacteria</taxon>
        <taxon>Bacillati</taxon>
        <taxon>Actinomycetota</taxon>
        <taxon>Actinomycetes</taxon>
        <taxon>Micrococcales</taxon>
        <taxon>Brevibacteriaceae</taxon>
        <taxon>Saxibacter</taxon>
    </lineage>
</organism>
<proteinExistence type="predicted"/>
<feature type="domain" description="Tetracycline repressor TetR C-terminal" evidence="4">
    <location>
        <begin position="69"/>
        <end position="196"/>
    </location>
</feature>
<evidence type="ECO:0000259" key="4">
    <source>
        <dbReference type="Pfam" id="PF02909"/>
    </source>
</evidence>
<name>A0ABY8QTD5_9MICO</name>
<evidence type="ECO:0000313" key="5">
    <source>
        <dbReference type="EMBL" id="WGW12287.1"/>
    </source>
</evidence>
<dbReference type="Pfam" id="PF02909">
    <property type="entry name" value="TetR_C_1"/>
    <property type="match status" value="1"/>
</dbReference>
<dbReference type="RefSeq" id="WP_349639086.1">
    <property type="nucleotide sequence ID" value="NZ_CP090958.1"/>
</dbReference>
<dbReference type="SUPFAM" id="SSF48498">
    <property type="entry name" value="Tetracyclin repressor-like, C-terminal domain"/>
    <property type="match status" value="1"/>
</dbReference>
<evidence type="ECO:0000313" key="6">
    <source>
        <dbReference type="Proteomes" id="UP001209083"/>
    </source>
</evidence>